<protein>
    <submittedName>
        <fullName evidence="3">MBL fold metallo-hydrolase</fullName>
    </submittedName>
</protein>
<dbReference type="GO" id="GO:0017001">
    <property type="term" value="P:antibiotic catabolic process"/>
    <property type="evidence" value="ECO:0007669"/>
    <property type="project" value="UniProtKB-ARBA"/>
</dbReference>
<dbReference type="InterPro" id="IPR001279">
    <property type="entry name" value="Metallo-B-lactamas"/>
</dbReference>
<dbReference type="AlphaFoldDB" id="A0A937HFJ7"/>
<sequence>MSLAHPKFAYEKGLHQIGDGAYAWLQPDGGWGWSNAGLVVDGDQSLLVDTLFDVPLTQTMLAAYRDAEKAAEQVNTIVNTHHNGDHCNGNCCCPDAKIIAHKLTAEHMASEPPEMMVGFLEAAPELGEMGAYFTSCFGPFDFKSVTQKLPDTLIEEETTIKVGNKDVHLIPVGPAHTPGDTLVHVPADRTVYTGDILFIGGHPILWEGPVQNWIDACDRIIAMDVETIIPGHGPITTKTGVEEVRHYLVTMRHEARARYEAGMNYKEAAFDIALGVFDDWGDRERIIVNCATMFHEFGAQEKPEITELFAGMAEYANARPQEKAAV</sequence>
<accession>A0A937HFJ7</accession>
<comment type="caution">
    <text evidence="3">The sequence shown here is derived from an EMBL/GenBank/DDBJ whole genome shotgun (WGS) entry which is preliminary data.</text>
</comment>
<dbReference type="PANTHER" id="PTHR42951">
    <property type="entry name" value="METALLO-BETA-LACTAMASE DOMAIN-CONTAINING"/>
    <property type="match status" value="1"/>
</dbReference>
<name>A0A937HFJ7_9PROT</name>
<comment type="similarity">
    <text evidence="1">Belongs to the metallo-beta-lactamase superfamily. Class-B beta-lactamase family.</text>
</comment>
<dbReference type="EMBL" id="JADHOK010000007">
    <property type="protein sequence ID" value="MBL6761289.1"/>
    <property type="molecule type" value="Genomic_DNA"/>
</dbReference>
<proteinExistence type="inferred from homology"/>
<evidence type="ECO:0000256" key="1">
    <source>
        <dbReference type="ARBA" id="ARBA00005250"/>
    </source>
</evidence>
<dbReference type="Proteomes" id="UP000785783">
    <property type="component" value="Unassembled WGS sequence"/>
</dbReference>
<dbReference type="Pfam" id="PF00753">
    <property type="entry name" value="Lactamase_B"/>
    <property type="match status" value="1"/>
</dbReference>
<dbReference type="SUPFAM" id="SSF56281">
    <property type="entry name" value="Metallo-hydrolase/oxidoreductase"/>
    <property type="match status" value="1"/>
</dbReference>
<evidence type="ECO:0000313" key="4">
    <source>
        <dbReference type="Proteomes" id="UP000785783"/>
    </source>
</evidence>
<reference evidence="3" key="1">
    <citation type="submission" date="2020-10" db="EMBL/GenBank/DDBJ databases">
        <title>Microbiome of the Black Sea water column analyzed by genome centric metagenomics.</title>
        <authorList>
            <person name="Cabello-Yeves P.J."/>
            <person name="Callieri C."/>
            <person name="Picazo A."/>
            <person name="Mehrshad M."/>
            <person name="Haro-Moreno J.M."/>
            <person name="Roda-Garcia J."/>
            <person name="Dzembekova N."/>
            <person name="Slabakova V."/>
            <person name="Slabakova N."/>
            <person name="Moncheva S."/>
            <person name="Rodriguez-Valera F."/>
        </authorList>
    </citation>
    <scope>NUCLEOTIDE SEQUENCE</scope>
    <source>
        <strain evidence="3">BS307-5m-G5</strain>
    </source>
</reference>
<dbReference type="PANTHER" id="PTHR42951:SF4">
    <property type="entry name" value="ACYL-COENZYME A THIOESTERASE MBLAC2"/>
    <property type="match status" value="1"/>
</dbReference>
<dbReference type="Gene3D" id="3.60.15.10">
    <property type="entry name" value="Ribonuclease Z/Hydroxyacylglutathione hydrolase-like"/>
    <property type="match status" value="1"/>
</dbReference>
<dbReference type="CDD" id="cd16282">
    <property type="entry name" value="metallo-hydrolase-like_MBL-fold"/>
    <property type="match status" value="1"/>
</dbReference>
<gene>
    <name evidence="3" type="ORF">ISQ19_01160</name>
</gene>
<feature type="domain" description="Metallo-beta-lactamase" evidence="2">
    <location>
        <begin position="33"/>
        <end position="232"/>
    </location>
</feature>
<dbReference type="InterPro" id="IPR036866">
    <property type="entry name" value="RibonucZ/Hydroxyglut_hydro"/>
</dbReference>
<organism evidence="3 4">
    <name type="scientific">PS1 clade bacterium</name>
    <dbReference type="NCBI Taxonomy" id="2175152"/>
    <lineage>
        <taxon>Bacteria</taxon>
        <taxon>Pseudomonadati</taxon>
        <taxon>Pseudomonadota</taxon>
        <taxon>Alphaproteobacteria</taxon>
        <taxon>PS1 clade</taxon>
    </lineage>
</organism>
<evidence type="ECO:0000259" key="2">
    <source>
        <dbReference type="SMART" id="SM00849"/>
    </source>
</evidence>
<evidence type="ECO:0000313" key="3">
    <source>
        <dbReference type="EMBL" id="MBL6761289.1"/>
    </source>
</evidence>
<dbReference type="SMART" id="SM00849">
    <property type="entry name" value="Lactamase_B"/>
    <property type="match status" value="1"/>
</dbReference>
<dbReference type="InterPro" id="IPR050855">
    <property type="entry name" value="NDM-1-like"/>
</dbReference>